<organism evidence="1 2">
    <name type="scientific">Tunturiibacter lichenicola</name>
    <dbReference type="NCBI Taxonomy" id="2051959"/>
    <lineage>
        <taxon>Bacteria</taxon>
        <taxon>Pseudomonadati</taxon>
        <taxon>Acidobacteriota</taxon>
        <taxon>Terriglobia</taxon>
        <taxon>Terriglobales</taxon>
        <taxon>Acidobacteriaceae</taxon>
        <taxon>Tunturiibacter</taxon>
    </lineage>
</organism>
<protein>
    <submittedName>
        <fullName evidence="1">Uncharacterized protein</fullName>
    </submittedName>
</protein>
<sequence length="98" mass="11338">MDYLVSQALSEIALAYREKKDDLKLWSPIIAPETVPKPFFFHRGGASRWSERKMARDQRERQPKGYTHHEVVAPRAVGPSGRTEREKIIQKIFAKFGV</sequence>
<comment type="caution">
    <text evidence="1">The sequence shown here is derived from an EMBL/GenBank/DDBJ whole genome shotgun (WGS) entry which is preliminary data.</text>
</comment>
<accession>A0A7W8J9A4</accession>
<evidence type="ECO:0000313" key="2">
    <source>
        <dbReference type="Proteomes" id="UP000569092"/>
    </source>
</evidence>
<dbReference type="Proteomes" id="UP000569092">
    <property type="component" value="Unassembled WGS sequence"/>
</dbReference>
<dbReference type="EMBL" id="JACHDZ010000002">
    <property type="protein sequence ID" value="MBB5343851.1"/>
    <property type="molecule type" value="Genomic_DNA"/>
</dbReference>
<name>A0A7W8J9A4_9BACT</name>
<proteinExistence type="predicted"/>
<evidence type="ECO:0000313" key="1">
    <source>
        <dbReference type="EMBL" id="MBB5343851.1"/>
    </source>
</evidence>
<dbReference type="AlphaFoldDB" id="A0A7W8J9A4"/>
<gene>
    <name evidence="1" type="ORF">HDF10_001826</name>
</gene>
<reference evidence="1 2" key="1">
    <citation type="submission" date="2020-08" db="EMBL/GenBank/DDBJ databases">
        <title>Genomic Encyclopedia of Type Strains, Phase IV (KMG-V): Genome sequencing to study the core and pangenomes of soil and plant-associated prokaryotes.</title>
        <authorList>
            <person name="Whitman W."/>
        </authorList>
    </citation>
    <scope>NUCLEOTIDE SEQUENCE [LARGE SCALE GENOMIC DNA]</scope>
    <source>
        <strain evidence="1 2">M8US30</strain>
    </source>
</reference>